<evidence type="ECO:0000259" key="14">
    <source>
        <dbReference type="Pfam" id="PF00108"/>
    </source>
</evidence>
<evidence type="ECO:0000256" key="7">
    <source>
        <dbReference type="ARBA" id="ARBA00022723"/>
    </source>
</evidence>
<dbReference type="InterPro" id="IPR020615">
    <property type="entry name" value="Thiolase_acyl_enz_int_AS"/>
</dbReference>
<feature type="domain" description="Thiolase N-terminal" evidence="14">
    <location>
        <begin position="41"/>
        <end position="298"/>
    </location>
</feature>
<dbReference type="FunFam" id="3.40.47.10:FF:000007">
    <property type="entry name" value="acetyl-CoA acetyltransferase, mitochondrial"/>
    <property type="match status" value="1"/>
</dbReference>
<comment type="subunit">
    <text evidence="4">Homotetramer.</text>
</comment>
<reference evidence="16" key="1">
    <citation type="journal article" date="2020" name="Stud. Mycol.">
        <title>101 Dothideomycetes genomes: a test case for predicting lifestyles and emergence of pathogens.</title>
        <authorList>
            <person name="Haridas S."/>
            <person name="Albert R."/>
            <person name="Binder M."/>
            <person name="Bloem J."/>
            <person name="Labutti K."/>
            <person name="Salamov A."/>
            <person name="Andreopoulos B."/>
            <person name="Baker S."/>
            <person name="Barry K."/>
            <person name="Bills G."/>
            <person name="Bluhm B."/>
            <person name="Cannon C."/>
            <person name="Castanera R."/>
            <person name="Culley D."/>
            <person name="Daum C."/>
            <person name="Ezra D."/>
            <person name="Gonzalez J."/>
            <person name="Henrissat B."/>
            <person name="Kuo A."/>
            <person name="Liang C."/>
            <person name="Lipzen A."/>
            <person name="Lutzoni F."/>
            <person name="Magnuson J."/>
            <person name="Mondo S."/>
            <person name="Nolan M."/>
            <person name="Ohm R."/>
            <person name="Pangilinan J."/>
            <person name="Park H.-J."/>
            <person name="Ramirez L."/>
            <person name="Alfaro M."/>
            <person name="Sun H."/>
            <person name="Tritt A."/>
            <person name="Yoshinaga Y."/>
            <person name="Zwiers L.-H."/>
            <person name="Turgeon B."/>
            <person name="Goodwin S."/>
            <person name="Spatafora J."/>
            <person name="Crous P."/>
            <person name="Grigoriev I."/>
        </authorList>
    </citation>
    <scope>NUCLEOTIDE SEQUENCE</scope>
    <source>
        <strain evidence="16">CBS 109.77</strain>
    </source>
</reference>
<evidence type="ECO:0000256" key="8">
    <source>
        <dbReference type="ARBA" id="ARBA00022946"/>
    </source>
</evidence>
<protein>
    <recommendedName>
        <fullName evidence="5">acetyl-CoA C-acetyltransferase</fullName>
        <ecNumber evidence="5">2.3.1.9</ecNumber>
    </recommendedName>
</protein>
<dbReference type="InterPro" id="IPR020610">
    <property type="entry name" value="Thiolase_AS"/>
</dbReference>
<comment type="cofactor">
    <cofactor evidence="1">
        <name>K(+)</name>
        <dbReference type="ChEBI" id="CHEBI:29103"/>
    </cofactor>
</comment>
<dbReference type="GO" id="GO:0046872">
    <property type="term" value="F:metal ion binding"/>
    <property type="evidence" value="ECO:0007669"/>
    <property type="project" value="UniProtKB-KW"/>
</dbReference>
<dbReference type="GO" id="GO:0006635">
    <property type="term" value="P:fatty acid beta-oxidation"/>
    <property type="evidence" value="ECO:0007669"/>
    <property type="project" value="TreeGrafter"/>
</dbReference>
<dbReference type="InterPro" id="IPR002155">
    <property type="entry name" value="Thiolase"/>
</dbReference>
<dbReference type="Proteomes" id="UP000799757">
    <property type="component" value="Unassembled WGS sequence"/>
</dbReference>
<dbReference type="PIRSF" id="PIRSF000429">
    <property type="entry name" value="Ac-CoA_Ac_transf"/>
    <property type="match status" value="1"/>
</dbReference>
<feature type="active site" description="Acyl-thioester intermediate" evidence="12">
    <location>
        <position position="124"/>
    </location>
</feature>
<evidence type="ECO:0000256" key="3">
    <source>
        <dbReference type="ARBA" id="ARBA00010982"/>
    </source>
</evidence>
<dbReference type="PANTHER" id="PTHR18919">
    <property type="entry name" value="ACETYL-COA C-ACYLTRANSFERASE"/>
    <property type="match status" value="1"/>
</dbReference>
<keyword evidence="11 13" id="KW-0012">Acyltransferase</keyword>
<comment type="subcellular location">
    <subcellularLocation>
        <location evidence="2">Mitochondrion</location>
    </subcellularLocation>
</comment>
<dbReference type="PROSITE" id="PS00098">
    <property type="entry name" value="THIOLASE_1"/>
    <property type="match status" value="1"/>
</dbReference>
<keyword evidence="6 13" id="KW-0808">Transferase</keyword>
<evidence type="ECO:0000256" key="12">
    <source>
        <dbReference type="PIRSR" id="PIRSR000429-1"/>
    </source>
</evidence>
<evidence type="ECO:0000256" key="1">
    <source>
        <dbReference type="ARBA" id="ARBA00001958"/>
    </source>
</evidence>
<organism evidence="16 17">
    <name type="scientific">Melanomma pulvis-pyrius CBS 109.77</name>
    <dbReference type="NCBI Taxonomy" id="1314802"/>
    <lineage>
        <taxon>Eukaryota</taxon>
        <taxon>Fungi</taxon>
        <taxon>Dikarya</taxon>
        <taxon>Ascomycota</taxon>
        <taxon>Pezizomycotina</taxon>
        <taxon>Dothideomycetes</taxon>
        <taxon>Pleosporomycetidae</taxon>
        <taxon>Pleosporales</taxon>
        <taxon>Melanommataceae</taxon>
        <taxon>Melanomma</taxon>
    </lineage>
</organism>
<dbReference type="GO" id="GO:0003985">
    <property type="term" value="F:acetyl-CoA C-acetyltransferase activity"/>
    <property type="evidence" value="ECO:0007669"/>
    <property type="project" value="UniProtKB-EC"/>
</dbReference>
<dbReference type="EMBL" id="MU002368">
    <property type="protein sequence ID" value="KAF2787049.1"/>
    <property type="molecule type" value="Genomic_DNA"/>
</dbReference>
<evidence type="ECO:0000256" key="11">
    <source>
        <dbReference type="ARBA" id="ARBA00023315"/>
    </source>
</evidence>
<evidence type="ECO:0000256" key="4">
    <source>
        <dbReference type="ARBA" id="ARBA00011881"/>
    </source>
</evidence>
<dbReference type="AlphaFoldDB" id="A0A6A6WSG5"/>
<feature type="active site" description="Proton acceptor" evidence="12">
    <location>
        <position position="415"/>
    </location>
</feature>
<dbReference type="PANTHER" id="PTHR18919:SF156">
    <property type="entry name" value="ACETYL-COA ACETYLTRANSFERASE, MITOCHONDRIAL"/>
    <property type="match status" value="1"/>
</dbReference>
<evidence type="ECO:0000259" key="15">
    <source>
        <dbReference type="Pfam" id="PF02803"/>
    </source>
</evidence>
<dbReference type="NCBIfam" id="TIGR01930">
    <property type="entry name" value="AcCoA-C-Actrans"/>
    <property type="match status" value="1"/>
</dbReference>
<dbReference type="Pfam" id="PF02803">
    <property type="entry name" value="Thiolase_C"/>
    <property type="match status" value="1"/>
</dbReference>
<dbReference type="Pfam" id="PF00108">
    <property type="entry name" value="Thiolase_N"/>
    <property type="match status" value="1"/>
</dbReference>
<evidence type="ECO:0000256" key="5">
    <source>
        <dbReference type="ARBA" id="ARBA00012705"/>
    </source>
</evidence>
<dbReference type="InterPro" id="IPR020616">
    <property type="entry name" value="Thiolase_N"/>
</dbReference>
<dbReference type="InterPro" id="IPR020617">
    <property type="entry name" value="Thiolase_C"/>
</dbReference>
<dbReference type="CDD" id="cd00751">
    <property type="entry name" value="thiolase"/>
    <property type="match status" value="1"/>
</dbReference>
<dbReference type="GO" id="GO:0005739">
    <property type="term" value="C:mitochondrion"/>
    <property type="evidence" value="ECO:0007669"/>
    <property type="project" value="UniProtKB-SubCell"/>
</dbReference>
<dbReference type="OrthoDB" id="5404651at2759"/>
<gene>
    <name evidence="16" type="ORF">K505DRAFT_329926</name>
</gene>
<feature type="active site" description="Proton acceptor" evidence="12">
    <location>
        <position position="387"/>
    </location>
</feature>
<dbReference type="Gene3D" id="3.40.47.10">
    <property type="match status" value="1"/>
</dbReference>
<dbReference type="EC" id="2.3.1.9" evidence="5"/>
<sequence>MSAALRHTSLRMASRPQQRLASIQRHFGTSQAQKREVRDAYIISASRTPTGVFNGAFTSVSATQLGATAIKSVLDKSKIPPSLIDAVYMGNVLGAGVGQAPARQAAIFAGLPTSVEATTVNKVCASGLKAVTIAASTIELGQAEAQVAGGFENMTRVPYYLARASQQPAFGHQKLEDGLIGDGLWDVYNQIHMGNCAENTAKKYQVTREEQDEFAILTYKRAQEAWKAGLFKEEIAPVTVKTRKGETVVSEDEGYNKLKLEKVPTLKPAFVRDGTGTVTAANSSSFSDGASALILGSKEVAQKYGKDSRVLAKIITYADAAVDPIDFPIAPASVVEKLFAQSGLSKSDIAVWEFNEAFAAVIKANAKILDLGIDNVNPRGGAIALGHALGSSGSRILVTLLHQLEVGQYGAAAICNGGGAATGIIVQRVDSSSL</sequence>
<evidence type="ECO:0000256" key="2">
    <source>
        <dbReference type="ARBA" id="ARBA00004173"/>
    </source>
</evidence>
<evidence type="ECO:0000313" key="16">
    <source>
        <dbReference type="EMBL" id="KAF2787049.1"/>
    </source>
</evidence>
<dbReference type="SUPFAM" id="SSF53901">
    <property type="entry name" value="Thiolase-like"/>
    <property type="match status" value="2"/>
</dbReference>
<keyword evidence="9" id="KW-0630">Potassium</keyword>
<dbReference type="PROSITE" id="PS00099">
    <property type="entry name" value="THIOLASE_3"/>
    <property type="match status" value="1"/>
</dbReference>
<name>A0A6A6WSG5_9PLEO</name>
<feature type="domain" description="Thiolase C-terminal" evidence="15">
    <location>
        <begin position="309"/>
        <end position="428"/>
    </location>
</feature>
<evidence type="ECO:0000256" key="13">
    <source>
        <dbReference type="RuleBase" id="RU003557"/>
    </source>
</evidence>
<accession>A0A6A6WSG5</accession>
<proteinExistence type="inferred from homology"/>
<comment type="similarity">
    <text evidence="3 13">Belongs to the thiolase-like superfamily. Thiolase family.</text>
</comment>
<evidence type="ECO:0000256" key="6">
    <source>
        <dbReference type="ARBA" id="ARBA00022679"/>
    </source>
</evidence>
<evidence type="ECO:0000256" key="9">
    <source>
        <dbReference type="ARBA" id="ARBA00022958"/>
    </source>
</evidence>
<evidence type="ECO:0000256" key="10">
    <source>
        <dbReference type="ARBA" id="ARBA00023128"/>
    </source>
</evidence>
<keyword evidence="7" id="KW-0479">Metal-binding</keyword>
<evidence type="ECO:0000313" key="17">
    <source>
        <dbReference type="Proteomes" id="UP000799757"/>
    </source>
</evidence>
<dbReference type="InterPro" id="IPR016039">
    <property type="entry name" value="Thiolase-like"/>
</dbReference>
<keyword evidence="10" id="KW-0496">Mitochondrion</keyword>
<keyword evidence="17" id="KW-1185">Reference proteome</keyword>
<keyword evidence="8" id="KW-0809">Transit peptide</keyword>